<feature type="transmembrane region" description="Helical" evidence="1">
    <location>
        <begin position="153"/>
        <end position="175"/>
    </location>
</feature>
<sequence>MSKKNIIFLLKISCFFIFIGRAYQHLFWDAPFRSLLWDQKLLSPIVEGVFNISWRDYVTDLDGDNLIQNVIKLNGLFYFICALISLFIEESSKKVYKIMLFIGGLLLLLLSLLLTKSEFYHISMFFEHTIQFGSPFILLYLFKVKHDLNKLIIPLKVIIAVAFISHGVYAIGTIYPLPANFVTMSLNILPVTENLAKELLFTAGILDFIVAILIFVPKTSRIALVYAAFWGVITALARVISGLTYEVSFLTLHQYLFETIYRTAHGIIPFACFMILIYLNKEKALLQAKSFLNLKNSNNINTNYS</sequence>
<dbReference type="OrthoDB" id="839794at2"/>
<organism evidence="2 3">
    <name type="scientific">Bizionia argentinensis JUB59</name>
    <dbReference type="NCBI Taxonomy" id="1046627"/>
    <lineage>
        <taxon>Bacteria</taxon>
        <taxon>Pseudomonadati</taxon>
        <taxon>Bacteroidota</taxon>
        <taxon>Flavobacteriia</taxon>
        <taxon>Flavobacteriales</taxon>
        <taxon>Flavobacteriaceae</taxon>
        <taxon>Bizionia</taxon>
    </lineage>
</organism>
<proteinExistence type="predicted"/>
<feature type="transmembrane region" description="Helical" evidence="1">
    <location>
        <begin position="95"/>
        <end position="114"/>
    </location>
</feature>
<evidence type="ECO:0000313" key="2">
    <source>
        <dbReference type="EMBL" id="EGV42424.1"/>
    </source>
</evidence>
<feature type="transmembrane region" description="Helical" evidence="1">
    <location>
        <begin position="120"/>
        <end position="141"/>
    </location>
</feature>
<dbReference type="eggNOG" id="ENOG502ZBWN">
    <property type="taxonomic scope" value="Bacteria"/>
</dbReference>
<keyword evidence="1" id="KW-1133">Transmembrane helix</keyword>
<keyword evidence="3" id="KW-1185">Reference proteome</keyword>
<feature type="transmembrane region" description="Helical" evidence="1">
    <location>
        <begin position="260"/>
        <end position="279"/>
    </location>
</feature>
<evidence type="ECO:0000313" key="3">
    <source>
        <dbReference type="Proteomes" id="UP000003730"/>
    </source>
</evidence>
<dbReference type="AlphaFoldDB" id="G2EGN2"/>
<reference evidence="2 3" key="1">
    <citation type="journal article" date="2008" name="Int. J. Syst. Evol. Microbiol.">
        <title>Bizionia argentinensis sp. nov., isolated from surface marine water in Antarctica.</title>
        <authorList>
            <person name="Bercovich A."/>
            <person name="Vazquez S.C."/>
            <person name="Yankilevich P."/>
            <person name="Coria S.H."/>
            <person name="Foti M."/>
            <person name="Hernandez E."/>
            <person name="Vidal A."/>
            <person name="Ruberto L."/>
            <person name="Melo C."/>
            <person name="Marenssi S."/>
            <person name="Criscuolo M."/>
            <person name="Memoli M."/>
            <person name="Arguelles M."/>
            <person name="Mac Cormack W.P."/>
        </authorList>
    </citation>
    <scope>NUCLEOTIDE SEQUENCE [LARGE SCALE GENOMIC DNA]</scope>
    <source>
        <strain evidence="2 3">JUB59</strain>
    </source>
</reference>
<dbReference type="RefSeq" id="WP_008639288.1">
    <property type="nucleotide sequence ID" value="NZ_AFXZ01000061.1"/>
</dbReference>
<accession>G2EGN2</accession>
<dbReference type="EMBL" id="AFXZ01000061">
    <property type="protein sequence ID" value="EGV42424.1"/>
    <property type="molecule type" value="Genomic_DNA"/>
</dbReference>
<keyword evidence="1" id="KW-0472">Membrane</keyword>
<feature type="transmembrane region" description="Helical" evidence="1">
    <location>
        <begin position="223"/>
        <end position="240"/>
    </location>
</feature>
<feature type="transmembrane region" description="Helical" evidence="1">
    <location>
        <begin position="70"/>
        <end position="88"/>
    </location>
</feature>
<name>G2EGN2_9FLAO</name>
<gene>
    <name evidence="2" type="ORF">BZARG_2291</name>
</gene>
<dbReference type="Proteomes" id="UP000003730">
    <property type="component" value="Unassembled WGS sequence"/>
</dbReference>
<evidence type="ECO:0000256" key="1">
    <source>
        <dbReference type="SAM" id="Phobius"/>
    </source>
</evidence>
<comment type="caution">
    <text evidence="2">The sequence shown here is derived from an EMBL/GenBank/DDBJ whole genome shotgun (WGS) entry which is preliminary data.</text>
</comment>
<keyword evidence="1" id="KW-0812">Transmembrane</keyword>
<protein>
    <submittedName>
        <fullName evidence="2">Uncharacterized protein</fullName>
    </submittedName>
</protein>
<feature type="transmembrane region" description="Helical" evidence="1">
    <location>
        <begin position="195"/>
        <end position="216"/>
    </location>
</feature>